<evidence type="ECO:0000313" key="5">
    <source>
        <dbReference type="EMBL" id="KAK0065214.1"/>
    </source>
</evidence>
<dbReference type="Proteomes" id="UP001233172">
    <property type="component" value="Unassembled WGS sequence"/>
</dbReference>
<dbReference type="SUPFAM" id="SSF57997">
    <property type="entry name" value="Tropomyosin"/>
    <property type="match status" value="1"/>
</dbReference>
<name>A0AAD8C4E1_BIOPF</name>
<dbReference type="EMBL" id="JASAOG010000014">
    <property type="protein sequence ID" value="KAK0065214.1"/>
    <property type="molecule type" value="Genomic_DNA"/>
</dbReference>
<feature type="chain" id="PRO_5042196810" evidence="3">
    <location>
        <begin position="20"/>
        <end position="705"/>
    </location>
</feature>
<feature type="signal peptide" evidence="3">
    <location>
        <begin position="1"/>
        <end position="19"/>
    </location>
</feature>
<evidence type="ECO:0000256" key="2">
    <source>
        <dbReference type="SAM" id="Coils"/>
    </source>
</evidence>
<dbReference type="AlphaFoldDB" id="A0AAD8C4E1"/>
<dbReference type="PANTHER" id="PTHR19143">
    <property type="entry name" value="FIBRINOGEN/TENASCIN/ANGIOPOEITIN"/>
    <property type="match status" value="1"/>
</dbReference>
<feature type="coiled-coil region" evidence="2">
    <location>
        <begin position="349"/>
        <end position="474"/>
    </location>
</feature>
<dbReference type="PROSITE" id="PS51406">
    <property type="entry name" value="FIBRINOGEN_C_2"/>
    <property type="match status" value="1"/>
</dbReference>
<dbReference type="GO" id="GO:0005615">
    <property type="term" value="C:extracellular space"/>
    <property type="evidence" value="ECO:0007669"/>
    <property type="project" value="TreeGrafter"/>
</dbReference>
<dbReference type="SMART" id="SM00186">
    <property type="entry name" value="FBG"/>
    <property type="match status" value="1"/>
</dbReference>
<keyword evidence="2" id="KW-0175">Coiled coil</keyword>
<dbReference type="InterPro" id="IPR050373">
    <property type="entry name" value="Fibrinogen_C-term_domain"/>
</dbReference>
<organism evidence="5 6">
    <name type="scientific">Biomphalaria pfeifferi</name>
    <name type="common">Bloodfluke planorb</name>
    <name type="synonym">Freshwater snail</name>
    <dbReference type="NCBI Taxonomy" id="112525"/>
    <lineage>
        <taxon>Eukaryota</taxon>
        <taxon>Metazoa</taxon>
        <taxon>Spiralia</taxon>
        <taxon>Lophotrochozoa</taxon>
        <taxon>Mollusca</taxon>
        <taxon>Gastropoda</taxon>
        <taxon>Heterobranchia</taxon>
        <taxon>Euthyneura</taxon>
        <taxon>Panpulmonata</taxon>
        <taxon>Hygrophila</taxon>
        <taxon>Lymnaeoidea</taxon>
        <taxon>Planorbidae</taxon>
        <taxon>Biomphalaria</taxon>
    </lineage>
</organism>
<keyword evidence="6" id="KW-1185">Reference proteome</keyword>
<reference evidence="5" key="2">
    <citation type="submission" date="2023-04" db="EMBL/GenBank/DDBJ databases">
        <authorList>
            <person name="Bu L."/>
            <person name="Lu L."/>
            <person name="Laidemitt M.R."/>
            <person name="Zhang S.M."/>
            <person name="Mutuku M."/>
            <person name="Mkoji G."/>
            <person name="Steinauer M."/>
            <person name="Loker E.S."/>
        </authorList>
    </citation>
    <scope>NUCLEOTIDE SEQUENCE</scope>
    <source>
        <strain evidence="5">KasaAsao</strain>
        <tissue evidence="5">Whole Snail</tissue>
    </source>
</reference>
<evidence type="ECO:0000256" key="3">
    <source>
        <dbReference type="SAM" id="SignalP"/>
    </source>
</evidence>
<dbReference type="Gene3D" id="3.90.215.10">
    <property type="entry name" value="Gamma Fibrinogen, chain A, domain 1"/>
    <property type="match status" value="1"/>
</dbReference>
<accession>A0AAD8C4E1</accession>
<dbReference type="PROSITE" id="PS00514">
    <property type="entry name" value="FIBRINOGEN_C_1"/>
    <property type="match status" value="1"/>
</dbReference>
<dbReference type="PANTHER" id="PTHR19143:SF458">
    <property type="entry name" value="FIBRINOGEN C-TERMINAL DOMAIN-CONTAINING PROTEIN-RELATED"/>
    <property type="match status" value="1"/>
</dbReference>
<comment type="caution">
    <text evidence="5">The sequence shown here is derived from an EMBL/GenBank/DDBJ whole genome shotgun (WGS) entry which is preliminary data.</text>
</comment>
<protein>
    <submittedName>
        <fullName evidence="5">BpFREP21.3</fullName>
    </submittedName>
</protein>
<dbReference type="InterPro" id="IPR014716">
    <property type="entry name" value="Fibrinogen_a/b/g_C_1"/>
</dbReference>
<gene>
    <name evidence="5" type="ORF">Bpfe_005240</name>
</gene>
<reference evidence="5" key="1">
    <citation type="journal article" date="2023" name="PLoS Negl. Trop. Dis.">
        <title>A genome sequence for Biomphalaria pfeifferi, the major vector snail for the human-infecting parasite Schistosoma mansoni.</title>
        <authorList>
            <person name="Bu L."/>
            <person name="Lu L."/>
            <person name="Laidemitt M.R."/>
            <person name="Zhang S.M."/>
            <person name="Mutuku M."/>
            <person name="Mkoji G."/>
            <person name="Steinauer M."/>
            <person name="Loker E.S."/>
        </authorList>
    </citation>
    <scope>NUCLEOTIDE SEQUENCE</scope>
    <source>
        <strain evidence="5">KasaAsao</strain>
    </source>
</reference>
<evidence type="ECO:0000256" key="1">
    <source>
        <dbReference type="ARBA" id="ARBA00023157"/>
    </source>
</evidence>
<dbReference type="InterPro" id="IPR002181">
    <property type="entry name" value="Fibrinogen_a/b/g_C_dom"/>
</dbReference>
<keyword evidence="1" id="KW-1015">Disulfide bond</keyword>
<feature type="domain" description="Fibrinogen C-terminal" evidence="4">
    <location>
        <begin position="491"/>
        <end position="700"/>
    </location>
</feature>
<dbReference type="CDD" id="cd00087">
    <property type="entry name" value="FReD"/>
    <property type="match status" value="1"/>
</dbReference>
<evidence type="ECO:0000313" key="6">
    <source>
        <dbReference type="Proteomes" id="UP001233172"/>
    </source>
</evidence>
<proteinExistence type="predicted"/>
<keyword evidence="3" id="KW-0732">Signal</keyword>
<dbReference type="InterPro" id="IPR020837">
    <property type="entry name" value="Fibrinogen_CS"/>
</dbReference>
<dbReference type="InterPro" id="IPR036056">
    <property type="entry name" value="Fibrinogen-like_C"/>
</dbReference>
<sequence>MAFLLSLLLGVYLAPLALSDLIINVQPEVISPVFTSQLVINCSVTNNQVPNIDVIKSVSLSRFNVTINDFYVLLSLDIQTFNLQQFVQFRHAQVSFGNLFLSLTVYNPVQSDAQAYRCNIDGDNSVQKNASMKAKKEVKYEPNVKALIQEITRLKISEDIEKCSSKNVGLSGYNNIKSKLNFVGSSEIVKKLIEPLTVKCSFLASNDSPYQDSVLQFMYILHETNDVIATISSDQPVTKSGQNLSSYIIQGELYHNLSKDSYLQVTWQNVKLSESGKYFCGAHVNNLFGQKDRIQVELVISVQRPTLDDLVKVVHDLQREVGEDKQRRKTSEQNIMNIHEEFKAHQKKITSVKEDLKIIQQKFENVKEDLKINQQNTENVKEDLKINQQNTENVKEDLKIIQQKFENVKEDLKINQQKFENVKEDLKINQQNTENVKEDLKINQQNTENVKEDLKIKQRNLTRLKETIDLLQYNLYNYQGKTNYTSLLQEFQKTLIPESCRGIIYKKERVEVTLASGLEVMCDTKTDGGGWIIFQRRINGKVDFYRGWKEYRDGFGDYNIGEFYLGNENIFILTSTGQYDLRIDLEFNSKKYFAQYKDFKILSETEKYKLQIGDYSGNAGDSLSGHNNMFFSTFDRDNDVDRDINCAEDRSGAWWYLDCHESNLNGQWGRTSYPKGMNWYYLTDWSNSVTFSEMKIREREKKYFH</sequence>
<dbReference type="SUPFAM" id="SSF56496">
    <property type="entry name" value="Fibrinogen C-terminal domain-like"/>
    <property type="match status" value="1"/>
</dbReference>
<evidence type="ECO:0000259" key="4">
    <source>
        <dbReference type="PROSITE" id="PS51406"/>
    </source>
</evidence>
<dbReference type="Pfam" id="PF00147">
    <property type="entry name" value="Fibrinogen_C"/>
    <property type="match status" value="1"/>
</dbReference>